<dbReference type="EMBL" id="CP020867">
    <property type="protein sequence ID" value="ARJ57203.1"/>
    <property type="molecule type" value="Genomic_DNA"/>
</dbReference>
<reference evidence="2 3" key="1">
    <citation type="submission" date="2017-04" db="EMBL/GenBank/DDBJ databases">
        <title>Complete genome sequence of the Campylobacter cuniculorum type strain LMG24588.</title>
        <authorList>
            <person name="Miller W.G."/>
            <person name="Yee E."/>
            <person name="Revez J."/>
            <person name="Bono J.L."/>
            <person name="Rossi M."/>
        </authorList>
    </citation>
    <scope>NUCLEOTIDE SEQUENCE [LARGE SCALE GENOMIC DNA]</scope>
    <source>
        <strain evidence="2 3">LMG 24588</strain>
    </source>
</reference>
<dbReference type="InterPro" id="IPR043133">
    <property type="entry name" value="GTP-CH-I_C/QueF"/>
</dbReference>
<dbReference type="SMART" id="SM00905">
    <property type="entry name" value="FolB"/>
    <property type="match status" value="1"/>
</dbReference>
<dbReference type="Pfam" id="PF02152">
    <property type="entry name" value="FolB"/>
    <property type="match status" value="1"/>
</dbReference>
<dbReference type="RefSeq" id="WP_027305755.1">
    <property type="nucleotide sequence ID" value="NZ_CP020867.1"/>
</dbReference>
<feature type="domain" description="Dihydroneopterin aldolase/epimerase" evidence="1">
    <location>
        <begin position="5"/>
        <end position="103"/>
    </location>
</feature>
<dbReference type="OrthoDB" id="5373183at2"/>
<keyword evidence="2" id="KW-0456">Lyase</keyword>
<dbReference type="STRING" id="1121267.CCUN_1624"/>
<protein>
    <submittedName>
        <fullName evidence="2">Dihydroneopterin aldolase</fullName>
        <ecNumber evidence="2">4.1.2.25</ecNumber>
    </submittedName>
</protein>
<dbReference type="GO" id="GO:0004150">
    <property type="term" value="F:dihydroneopterin aldolase activity"/>
    <property type="evidence" value="ECO:0007669"/>
    <property type="project" value="UniProtKB-EC"/>
</dbReference>
<dbReference type="KEGG" id="ccun:CCUN_1624"/>
<dbReference type="eggNOG" id="COG1539">
    <property type="taxonomic scope" value="Bacteria"/>
</dbReference>
<organism evidence="2 3">
    <name type="scientific">Campylobacter cuniculorum DSM 23162 = LMG 24588</name>
    <dbReference type="NCBI Taxonomy" id="1121267"/>
    <lineage>
        <taxon>Bacteria</taxon>
        <taxon>Pseudomonadati</taxon>
        <taxon>Campylobacterota</taxon>
        <taxon>Epsilonproteobacteria</taxon>
        <taxon>Campylobacterales</taxon>
        <taxon>Campylobacteraceae</taxon>
        <taxon>Campylobacter</taxon>
    </lineage>
</organism>
<evidence type="ECO:0000313" key="3">
    <source>
        <dbReference type="Proteomes" id="UP000192902"/>
    </source>
</evidence>
<dbReference type="SUPFAM" id="SSF55620">
    <property type="entry name" value="Tetrahydrobiopterin biosynthesis enzymes-like"/>
    <property type="match status" value="1"/>
</dbReference>
<evidence type="ECO:0000313" key="2">
    <source>
        <dbReference type="EMBL" id="ARJ57203.1"/>
    </source>
</evidence>
<dbReference type="Gene3D" id="3.30.1130.10">
    <property type="match status" value="1"/>
</dbReference>
<dbReference type="AlphaFoldDB" id="A0A1W6BYP3"/>
<proteinExistence type="predicted"/>
<dbReference type="EC" id="4.1.2.25" evidence="2"/>
<accession>A0A1W6BYP3</accession>
<dbReference type="GO" id="GO:0006760">
    <property type="term" value="P:folic acid-containing compound metabolic process"/>
    <property type="evidence" value="ECO:0007669"/>
    <property type="project" value="InterPro"/>
</dbReference>
<gene>
    <name evidence="2" type="primary">folB</name>
    <name evidence="2" type="ORF">CCUN_1624</name>
</gene>
<name>A0A1W6BYP3_9BACT</name>
<sequence length="107" mass="12716">MQSYIKIKFKLKCIIGILDFERKKKQKIIIKIKAKSDEFLDYVQVLKFVKANYKEQKFYTLEQSLEFISLKLKENFSSLNFIKISVFKPKIIKKARVGASLKKNFKT</sequence>
<evidence type="ECO:0000259" key="1">
    <source>
        <dbReference type="SMART" id="SM00905"/>
    </source>
</evidence>
<dbReference type="InterPro" id="IPR006157">
    <property type="entry name" value="FolB_dom"/>
</dbReference>
<dbReference type="Proteomes" id="UP000192902">
    <property type="component" value="Chromosome"/>
</dbReference>